<dbReference type="SMART" id="SM00320">
    <property type="entry name" value="WD40"/>
    <property type="match status" value="2"/>
</dbReference>
<accession>M8C2U2</accession>
<organism evidence="5">
    <name type="scientific">Aegilops tauschii</name>
    <name type="common">Tausch's goatgrass</name>
    <name type="synonym">Aegilops squarrosa</name>
    <dbReference type="NCBI Taxonomy" id="37682"/>
    <lineage>
        <taxon>Eukaryota</taxon>
        <taxon>Viridiplantae</taxon>
        <taxon>Streptophyta</taxon>
        <taxon>Embryophyta</taxon>
        <taxon>Tracheophyta</taxon>
        <taxon>Spermatophyta</taxon>
        <taxon>Magnoliopsida</taxon>
        <taxon>Liliopsida</taxon>
        <taxon>Poales</taxon>
        <taxon>Poaceae</taxon>
        <taxon>BOP clade</taxon>
        <taxon>Pooideae</taxon>
        <taxon>Triticodae</taxon>
        <taxon>Triticeae</taxon>
        <taxon>Triticinae</taxon>
        <taxon>Aegilops</taxon>
    </lineage>
</organism>
<evidence type="ECO:0000256" key="3">
    <source>
        <dbReference type="ARBA" id="ARBA00022737"/>
    </source>
</evidence>
<evidence type="ECO:0000313" key="5">
    <source>
        <dbReference type="EnsemblPlants" id="EMT31590"/>
    </source>
</evidence>
<comment type="subcellular location">
    <subcellularLocation>
        <location evidence="1">Preautophagosomal structure membrane</location>
        <topology evidence="1">Peripheral membrane protein</topology>
    </subcellularLocation>
</comment>
<evidence type="ECO:0008006" key="6">
    <source>
        <dbReference type="Google" id="ProtNLM"/>
    </source>
</evidence>
<dbReference type="InterPro" id="IPR036322">
    <property type="entry name" value="WD40_repeat_dom_sf"/>
</dbReference>
<sequence length="474" mass="52488">MGHQRKLRKALGIAGRHPRLNGNPEPKPEKDPIQPTKGSVVASSFDFFSASRTDVDALPLPSLVPRWSEPPGSLSLCLSRSLSLPRCAVSLRQVSPSQGAGGSDVEDEDVDLFSVNWNQDHSCFSAATANGLRMFSCKPFKEQLRRIQEDGGFRIVEMLFRTNIFGLVGQGADKQYQQNKLTIWDDCHNLLIGDFSFKSNIRAVKLSKDYFVVALEHEIYVYSFKTLKLIHLIDTTSNPKGLCCLSHHADISVMACPGMRQGIVRVEHFGSKETKFITAHDSNISCMTLTVDGLLLATASVRGTLIRIFNTMDGACLQEVRRGVDKAEIYSIALSPNLQWLAVSSDKGTMHIFSLRVRPRGKDASNGKSAIAGRQMDRSYSSGSVGSNASSSLSFMKGILPKYFSSEWSFAQFRLPEVTRYITAFGDQTTVMMIGLDGSFYRCSFDPVNGGKMVLDEFIRFMKPSMSRSRTPNT</sequence>
<dbReference type="SUPFAM" id="SSF50978">
    <property type="entry name" value="WD40 repeat-like"/>
    <property type="match status" value="1"/>
</dbReference>
<evidence type="ECO:0000256" key="2">
    <source>
        <dbReference type="ARBA" id="ARBA00022574"/>
    </source>
</evidence>
<keyword evidence="2" id="KW-0853">WD repeat</keyword>
<protein>
    <recommendedName>
        <fullName evidence="6">WD repeat domain phosphoinositide-interacting protein 3</fullName>
    </recommendedName>
</protein>
<proteinExistence type="inferred from homology"/>
<evidence type="ECO:0000256" key="4">
    <source>
        <dbReference type="ARBA" id="ARBA00025740"/>
    </source>
</evidence>
<keyword evidence="3" id="KW-0677">Repeat</keyword>
<dbReference type="Gene3D" id="2.130.10.10">
    <property type="entry name" value="YVTN repeat-like/Quinoprotein amine dehydrogenase"/>
    <property type="match status" value="1"/>
</dbReference>
<dbReference type="AlphaFoldDB" id="M8C2U2"/>
<reference evidence="5" key="1">
    <citation type="submission" date="2015-06" db="UniProtKB">
        <authorList>
            <consortium name="EnsemblPlants"/>
        </authorList>
    </citation>
    <scope>IDENTIFICATION</scope>
</reference>
<dbReference type="InterPro" id="IPR048720">
    <property type="entry name" value="PROPPIN"/>
</dbReference>
<dbReference type="PANTHER" id="PTHR11227">
    <property type="entry name" value="WD-REPEAT PROTEIN INTERACTING WITH PHOSPHOINOSIDES WIPI -RELATED"/>
    <property type="match status" value="1"/>
</dbReference>
<name>M8C2U2_AEGTA</name>
<dbReference type="Pfam" id="PF21032">
    <property type="entry name" value="PROPPIN"/>
    <property type="match status" value="1"/>
</dbReference>
<dbReference type="InterPro" id="IPR015943">
    <property type="entry name" value="WD40/YVTN_repeat-like_dom_sf"/>
</dbReference>
<comment type="similarity">
    <text evidence="4">Belongs to the WD repeat PROPPIN family.</text>
</comment>
<dbReference type="GO" id="GO:0034045">
    <property type="term" value="C:phagophore assembly site membrane"/>
    <property type="evidence" value="ECO:0007669"/>
    <property type="project" value="UniProtKB-SubCell"/>
</dbReference>
<dbReference type="InterPro" id="IPR001680">
    <property type="entry name" value="WD40_rpt"/>
</dbReference>
<evidence type="ECO:0000256" key="1">
    <source>
        <dbReference type="ARBA" id="ARBA00004623"/>
    </source>
</evidence>
<dbReference type="EnsemblPlants" id="EMT31590">
    <property type="protein sequence ID" value="EMT31590"/>
    <property type="gene ID" value="F775_09709"/>
</dbReference>